<feature type="binding site" evidence="4">
    <location>
        <position position="279"/>
    </location>
    <ligand>
        <name>S-adenosyl-L-methionine</name>
        <dbReference type="ChEBI" id="CHEBI:59789"/>
    </ligand>
</feature>
<dbReference type="Gene3D" id="3.40.50.150">
    <property type="entry name" value="Vaccinia Virus protein VP39"/>
    <property type="match status" value="1"/>
</dbReference>
<organism evidence="6 7">
    <name type="scientific">Euzebya pacifica</name>
    <dbReference type="NCBI Taxonomy" id="1608957"/>
    <lineage>
        <taxon>Bacteria</taxon>
        <taxon>Bacillati</taxon>
        <taxon>Actinomycetota</taxon>
        <taxon>Nitriliruptoria</taxon>
        <taxon>Euzebyales</taxon>
    </lineage>
</organism>
<dbReference type="AlphaFoldDB" id="A0A346XT80"/>
<dbReference type="Pfam" id="PF01938">
    <property type="entry name" value="TRAM"/>
    <property type="match status" value="1"/>
</dbReference>
<accession>A0A346XT80</accession>
<evidence type="ECO:0000256" key="2">
    <source>
        <dbReference type="ARBA" id="ARBA00022679"/>
    </source>
</evidence>
<keyword evidence="7" id="KW-1185">Reference proteome</keyword>
<dbReference type="EMBL" id="CP031165">
    <property type="protein sequence ID" value="AXV05427.1"/>
    <property type="molecule type" value="Genomic_DNA"/>
</dbReference>
<dbReference type="GO" id="GO:0070041">
    <property type="term" value="F:rRNA (uridine-C5-)-methyltransferase activity"/>
    <property type="evidence" value="ECO:0007669"/>
    <property type="project" value="TreeGrafter"/>
</dbReference>
<feature type="active site" description="Nucleophile" evidence="4">
    <location>
        <position position="402"/>
    </location>
</feature>
<dbReference type="Gene3D" id="2.40.50.140">
    <property type="entry name" value="Nucleic acid-binding proteins"/>
    <property type="match status" value="1"/>
</dbReference>
<keyword evidence="3 4" id="KW-0949">S-adenosyl-L-methionine</keyword>
<dbReference type="InterPro" id="IPR010280">
    <property type="entry name" value="U5_MeTrfase_fam"/>
</dbReference>
<evidence type="ECO:0000256" key="3">
    <source>
        <dbReference type="ARBA" id="ARBA00022691"/>
    </source>
</evidence>
<dbReference type="KEGG" id="euz:DVS28_a0726"/>
<protein>
    <submittedName>
        <fullName evidence="6">RNA methyltransferase, TrmA family</fullName>
    </submittedName>
</protein>
<dbReference type="InterPro" id="IPR029063">
    <property type="entry name" value="SAM-dependent_MTases_sf"/>
</dbReference>
<dbReference type="SUPFAM" id="SSF50249">
    <property type="entry name" value="Nucleic acid-binding proteins"/>
    <property type="match status" value="1"/>
</dbReference>
<keyword evidence="2 4" id="KW-0808">Transferase</keyword>
<dbReference type="GO" id="GO:0070475">
    <property type="term" value="P:rRNA base methylation"/>
    <property type="evidence" value="ECO:0007669"/>
    <property type="project" value="TreeGrafter"/>
</dbReference>
<dbReference type="PROSITE" id="PS51687">
    <property type="entry name" value="SAM_MT_RNA_M5U"/>
    <property type="match status" value="1"/>
</dbReference>
<evidence type="ECO:0000256" key="1">
    <source>
        <dbReference type="ARBA" id="ARBA00022603"/>
    </source>
</evidence>
<feature type="binding site" evidence="4">
    <location>
        <position position="334"/>
    </location>
    <ligand>
        <name>S-adenosyl-L-methionine</name>
        <dbReference type="ChEBI" id="CHEBI:59789"/>
    </ligand>
</feature>
<name>A0A346XT80_9ACTN</name>
<dbReference type="PROSITE" id="PS50926">
    <property type="entry name" value="TRAM"/>
    <property type="match status" value="1"/>
</dbReference>
<dbReference type="Proteomes" id="UP000264006">
    <property type="component" value="Chromosome"/>
</dbReference>
<dbReference type="PANTHER" id="PTHR11061:SF30">
    <property type="entry name" value="TRNA (URACIL(54)-C(5))-METHYLTRANSFERASE"/>
    <property type="match status" value="1"/>
</dbReference>
<dbReference type="Pfam" id="PF03602">
    <property type="entry name" value="Cons_hypoth95"/>
    <property type="match status" value="1"/>
</dbReference>
<feature type="binding site" evidence="4">
    <location>
        <position position="313"/>
    </location>
    <ligand>
        <name>S-adenosyl-L-methionine</name>
        <dbReference type="ChEBI" id="CHEBI:59789"/>
    </ligand>
</feature>
<dbReference type="SUPFAM" id="SSF53335">
    <property type="entry name" value="S-adenosyl-L-methionine-dependent methyltransferases"/>
    <property type="match status" value="1"/>
</dbReference>
<dbReference type="InterPro" id="IPR002792">
    <property type="entry name" value="TRAM_dom"/>
</dbReference>
<evidence type="ECO:0000313" key="7">
    <source>
        <dbReference type="Proteomes" id="UP000264006"/>
    </source>
</evidence>
<evidence type="ECO:0000256" key="4">
    <source>
        <dbReference type="PROSITE-ProRule" id="PRU01024"/>
    </source>
</evidence>
<feature type="binding site" evidence="4">
    <location>
        <position position="375"/>
    </location>
    <ligand>
        <name>S-adenosyl-L-methionine</name>
        <dbReference type="ChEBI" id="CHEBI:59789"/>
    </ligand>
</feature>
<sequence length="460" mass="47804">MTAASPLTALCGHEHRRVIPSDNVSTDQPRTAAGDLITLSLDGWAHGGEAVGRLPEGMACFVAHALPGETVTARISEKKKRWARAELVEVLEASPHRVDPPCPYYGPDRCGGCQLQHAAPPHQLELKARVLREQLIRIGRVEDPPAIVVDPVPDAWPQGYRTWARMAVAPDGALGFRRAGSHDVHPIDHCLLMTDDAAALRNDAGDGWSGVDEVGLMAGTDGRLLTIHPGTGGVPAAPEGSFGVALQATGAPAVLREPGAVTMRVHDVDLRVSAGAFFQAGPAAAAALVDLVVAAASPADPIDLTGMHVLDLYGGVGLFSTFLARAGARVTLVESSEQATADARDNLADLDVTVVTADVADVMDELADVDVVVLDPPRSGAGPDVCRALAALHPDRLVYVACDPAALARDTKALLAEGMQLASVRGLDVFGHTAHVEAVATFLPVSVAAIDDSTAGAEGQ</sequence>
<reference evidence="6 7" key="1">
    <citation type="submission" date="2018-09" db="EMBL/GenBank/DDBJ databases">
        <title>Complete genome sequence of Euzebya sp. DY32-46 isolated from seawater of Pacific Ocean.</title>
        <authorList>
            <person name="Xu L."/>
            <person name="Wu Y.-H."/>
            <person name="Xu X.-W."/>
        </authorList>
    </citation>
    <scope>NUCLEOTIDE SEQUENCE [LARGE SCALE GENOMIC DNA]</scope>
    <source>
        <strain evidence="6 7">DY32-46</strain>
    </source>
</reference>
<dbReference type="InterPro" id="IPR012340">
    <property type="entry name" value="NA-bd_OB-fold"/>
</dbReference>
<comment type="similarity">
    <text evidence="4">Belongs to the class I-like SAM-binding methyltransferase superfamily. RNA M5U methyltransferase family.</text>
</comment>
<keyword evidence="1 4" id="KW-0489">Methyltransferase</keyword>
<gene>
    <name evidence="6" type="ORF">DVS28_a0726</name>
</gene>
<dbReference type="OrthoDB" id="9804590at2"/>
<dbReference type="CDD" id="cd02440">
    <property type="entry name" value="AdoMet_MTases"/>
    <property type="match status" value="1"/>
</dbReference>
<evidence type="ECO:0000313" key="6">
    <source>
        <dbReference type="EMBL" id="AXV05427.1"/>
    </source>
</evidence>
<proteinExistence type="inferred from homology"/>
<evidence type="ECO:0000259" key="5">
    <source>
        <dbReference type="PROSITE" id="PS50926"/>
    </source>
</evidence>
<feature type="domain" description="TRAM" evidence="5">
    <location>
        <begin position="30"/>
        <end position="89"/>
    </location>
</feature>
<dbReference type="PANTHER" id="PTHR11061">
    <property type="entry name" value="RNA M5U METHYLTRANSFERASE"/>
    <property type="match status" value="1"/>
</dbReference>
<dbReference type="Gene3D" id="2.40.50.1070">
    <property type="match status" value="1"/>
</dbReference>